<protein>
    <submittedName>
        <fullName evidence="2">Uncharacterized protein</fullName>
    </submittedName>
</protein>
<keyword evidence="1" id="KW-1133">Transmembrane helix</keyword>
<reference evidence="2" key="1">
    <citation type="submission" date="2013-07" db="EMBL/GenBank/DDBJ databases">
        <title>Sub-species coevolution in mutualistic symbiosis.</title>
        <authorList>
            <person name="Murfin K."/>
            <person name="Klassen J."/>
            <person name="Lee M."/>
            <person name="Forst S."/>
            <person name="Stock P."/>
            <person name="Goodrich-Blair H."/>
        </authorList>
    </citation>
    <scope>NUCLEOTIDE SEQUENCE [LARGE SCALE GENOMIC DNA]</scope>
    <source>
        <strain evidence="2">Feltiae Moldova</strain>
    </source>
</reference>
<comment type="caution">
    <text evidence="2">The sequence shown here is derived from an EMBL/GenBank/DDBJ whole genome shotgun (WGS) entry which is preliminary data.</text>
</comment>
<dbReference type="Proteomes" id="UP000028487">
    <property type="component" value="Unassembled WGS sequence"/>
</dbReference>
<dbReference type="HOGENOM" id="CLU_3223984_0_0_6"/>
<name>A0A077NI09_XENBV</name>
<evidence type="ECO:0000313" key="3">
    <source>
        <dbReference type="Proteomes" id="UP000028487"/>
    </source>
</evidence>
<proteinExistence type="predicted"/>
<dbReference type="AlphaFoldDB" id="A0A077NI09"/>
<dbReference type="EMBL" id="CBSV010000144">
    <property type="protein sequence ID" value="CDH01707.1"/>
    <property type="molecule type" value="Genomic_DNA"/>
</dbReference>
<evidence type="ECO:0000313" key="2">
    <source>
        <dbReference type="EMBL" id="CDH01707.1"/>
    </source>
</evidence>
<organism evidence="2 3">
    <name type="scientific">Xenorhabdus bovienii str. feltiae Moldova</name>
    <dbReference type="NCBI Taxonomy" id="1398200"/>
    <lineage>
        <taxon>Bacteria</taxon>
        <taxon>Pseudomonadati</taxon>
        <taxon>Pseudomonadota</taxon>
        <taxon>Gammaproteobacteria</taxon>
        <taxon>Enterobacterales</taxon>
        <taxon>Morganellaceae</taxon>
        <taxon>Xenorhabdus</taxon>
    </lineage>
</organism>
<accession>A0A077NI09</accession>
<gene>
    <name evidence="2" type="ORF">XBFM1_2280040</name>
</gene>
<evidence type="ECO:0000256" key="1">
    <source>
        <dbReference type="SAM" id="Phobius"/>
    </source>
</evidence>
<keyword evidence="1" id="KW-0812">Transmembrane</keyword>
<keyword evidence="1" id="KW-0472">Membrane</keyword>
<feature type="transmembrane region" description="Helical" evidence="1">
    <location>
        <begin position="21"/>
        <end position="42"/>
    </location>
</feature>
<sequence length="44" mass="5068">MARDYAYIVLMCLVPEGKKSCFFYCLLNLRSAMVFLFSNLLVLA</sequence>